<sequence>MTLGIGAMMASLFFAHDKSDTVKFGIWGVIGPFVVYYFNYGLYTYSRTPAKTVCGTFKEFYQKSGFKRQDLMLSMYATDEQKVYDFMHIHRYHEHTDFFKNRYDKNESICVDYIPMPAFTLFSPHVLKEVRIMNDKK</sequence>
<proteinExistence type="predicted"/>
<organism evidence="2 3">
    <name type="scientific">Moraxella lacunata</name>
    <dbReference type="NCBI Taxonomy" id="477"/>
    <lineage>
        <taxon>Bacteria</taxon>
        <taxon>Pseudomonadati</taxon>
        <taxon>Pseudomonadota</taxon>
        <taxon>Gammaproteobacteria</taxon>
        <taxon>Moraxellales</taxon>
        <taxon>Moraxellaceae</taxon>
        <taxon>Moraxella</taxon>
    </lineage>
</organism>
<name>A0A378TRF9_MORLA</name>
<keyword evidence="1" id="KW-0812">Transmembrane</keyword>
<dbReference type="AlphaFoldDB" id="A0A378TRF9"/>
<reference evidence="2 3" key="1">
    <citation type="submission" date="2018-06" db="EMBL/GenBank/DDBJ databases">
        <authorList>
            <consortium name="Pathogen Informatics"/>
            <person name="Doyle S."/>
        </authorList>
    </citation>
    <scope>NUCLEOTIDE SEQUENCE [LARGE SCALE GENOMIC DNA]</scope>
    <source>
        <strain evidence="2 3">NCTC10359</strain>
    </source>
</reference>
<feature type="transmembrane region" description="Helical" evidence="1">
    <location>
        <begin position="25"/>
        <end position="43"/>
    </location>
</feature>
<dbReference type="STRING" id="477.A9309_00370"/>
<evidence type="ECO:0000313" key="2">
    <source>
        <dbReference type="EMBL" id="STZ63398.1"/>
    </source>
</evidence>
<protein>
    <submittedName>
        <fullName evidence="2">Uncharacterized protein</fullName>
    </submittedName>
</protein>
<gene>
    <name evidence="2" type="ORF">NCTC10359_01827</name>
</gene>
<accession>A0A378TRF9</accession>
<evidence type="ECO:0000313" key="3">
    <source>
        <dbReference type="Proteomes" id="UP000254437"/>
    </source>
</evidence>
<evidence type="ECO:0000256" key="1">
    <source>
        <dbReference type="SAM" id="Phobius"/>
    </source>
</evidence>
<keyword evidence="1" id="KW-0472">Membrane</keyword>
<keyword evidence="1" id="KW-1133">Transmembrane helix</keyword>
<dbReference type="Proteomes" id="UP000254437">
    <property type="component" value="Unassembled WGS sequence"/>
</dbReference>
<dbReference type="EMBL" id="UGQU01000003">
    <property type="protein sequence ID" value="STZ63398.1"/>
    <property type="molecule type" value="Genomic_DNA"/>
</dbReference>